<dbReference type="Proteomes" id="UP000366051">
    <property type="component" value="Chromosome"/>
</dbReference>
<dbReference type="EMBL" id="CP045875">
    <property type="protein sequence ID" value="QGG46432.1"/>
    <property type="molecule type" value="Genomic_DNA"/>
</dbReference>
<reference evidence="2" key="1">
    <citation type="submission" date="2019-11" db="EMBL/GenBank/DDBJ databases">
        <title>Genome sequence of Heliorestis convoluta strain HH, an alkaliphilic and minimalistic phototrophic bacterium from a soda lake in Egypt.</title>
        <authorList>
            <person name="Dewey E.D."/>
            <person name="Stokes L.M."/>
            <person name="Burchell B.M."/>
            <person name="Shaffer K.N."/>
            <person name="Huntington A.M."/>
            <person name="Baker J.M."/>
            <person name="Nadendla S."/>
            <person name="Giglio M.G."/>
            <person name="Touchman J.W."/>
            <person name="Blankenship R.E."/>
            <person name="Madigan M.T."/>
            <person name="Sattley W.M."/>
        </authorList>
    </citation>
    <scope>NUCLEOTIDE SEQUENCE [LARGE SCALE GENOMIC DNA]</scope>
    <source>
        <strain evidence="2">HH</strain>
    </source>
</reference>
<dbReference type="RefSeq" id="WP_279236921.1">
    <property type="nucleotide sequence ID" value="NZ_CP045875.1"/>
</dbReference>
<protein>
    <submittedName>
        <fullName evidence="1">Uncharacterized protein</fullName>
    </submittedName>
</protein>
<proteinExistence type="predicted"/>
<evidence type="ECO:0000313" key="2">
    <source>
        <dbReference type="Proteomes" id="UP000366051"/>
    </source>
</evidence>
<dbReference type="KEGG" id="hcv:FTV88_0253"/>
<dbReference type="AlphaFoldDB" id="A0A5Q2MZQ8"/>
<organism evidence="1 2">
    <name type="scientific">Heliorestis convoluta</name>
    <dbReference type="NCBI Taxonomy" id="356322"/>
    <lineage>
        <taxon>Bacteria</taxon>
        <taxon>Bacillati</taxon>
        <taxon>Bacillota</taxon>
        <taxon>Clostridia</taxon>
        <taxon>Eubacteriales</taxon>
        <taxon>Heliobacteriaceae</taxon>
        <taxon>Heliorestis</taxon>
    </lineage>
</organism>
<name>A0A5Q2MZQ8_9FIRM</name>
<evidence type="ECO:0000313" key="1">
    <source>
        <dbReference type="EMBL" id="QGG46432.1"/>
    </source>
</evidence>
<accession>A0A5Q2MZQ8</accession>
<sequence length="43" mass="5297">MARLTPRVLLRRGTCICFRVDRRNRLRTTGRFRCRRLPIVRRV</sequence>
<keyword evidence="2" id="KW-1185">Reference proteome</keyword>
<gene>
    <name evidence="1" type="ORF">FTV88_0253</name>
</gene>